<dbReference type="Gene3D" id="3.40.50.10390">
    <property type="entry name" value="Gingipain r, domain 1"/>
    <property type="match status" value="1"/>
</dbReference>
<feature type="signal peptide" evidence="3">
    <location>
        <begin position="1"/>
        <end position="22"/>
    </location>
</feature>
<dbReference type="InterPro" id="IPR029031">
    <property type="entry name" value="Gingipain_N_sf"/>
</dbReference>
<feature type="domain" description="Gingipain propeptide" evidence="5">
    <location>
        <begin position="30"/>
        <end position="186"/>
    </location>
</feature>
<gene>
    <name evidence="6" type="ORF">OZSIB_3432</name>
</gene>
<dbReference type="InterPro" id="IPR012600">
    <property type="entry name" value="Propeptide_C25"/>
</dbReference>
<evidence type="ECO:0000259" key="4">
    <source>
        <dbReference type="Pfam" id="PF01364"/>
    </source>
</evidence>
<evidence type="ECO:0000313" key="7">
    <source>
        <dbReference type="Proteomes" id="UP000252355"/>
    </source>
</evidence>
<evidence type="ECO:0000256" key="1">
    <source>
        <dbReference type="ARBA" id="ARBA00022729"/>
    </source>
</evidence>
<dbReference type="InterPro" id="IPR029030">
    <property type="entry name" value="Caspase-like_dom_sf"/>
</dbReference>
<protein>
    <submittedName>
        <fullName evidence="6">Arginine-specific cysteine proteinase</fullName>
    </submittedName>
</protein>
<feature type="region of interest" description="Disordered" evidence="2">
    <location>
        <begin position="453"/>
        <end position="485"/>
    </location>
</feature>
<dbReference type="AlphaFoldDB" id="A0A367ZQD7"/>
<evidence type="ECO:0000313" key="6">
    <source>
        <dbReference type="EMBL" id="RCK80250.1"/>
    </source>
</evidence>
<feature type="compositionally biased region" description="Low complexity" evidence="2">
    <location>
        <begin position="458"/>
        <end position="473"/>
    </location>
</feature>
<dbReference type="Pfam" id="PF08126">
    <property type="entry name" value="Propeptide_C25"/>
    <property type="match status" value="1"/>
</dbReference>
<evidence type="ECO:0000256" key="2">
    <source>
        <dbReference type="SAM" id="MobiDB-lite"/>
    </source>
</evidence>
<dbReference type="SUPFAM" id="SSF52129">
    <property type="entry name" value="Caspase-like"/>
    <property type="match status" value="2"/>
</dbReference>
<feature type="chain" id="PRO_5017059393" evidence="3">
    <location>
        <begin position="23"/>
        <end position="730"/>
    </location>
</feature>
<dbReference type="GO" id="GO:0006508">
    <property type="term" value="P:proteolysis"/>
    <property type="evidence" value="ECO:0007669"/>
    <property type="project" value="InterPro"/>
</dbReference>
<dbReference type="InterPro" id="IPR038490">
    <property type="entry name" value="Gingipain_propep_sf"/>
</dbReference>
<evidence type="ECO:0000256" key="3">
    <source>
        <dbReference type="SAM" id="SignalP"/>
    </source>
</evidence>
<accession>A0A367ZQD7</accession>
<comment type="caution">
    <text evidence="6">The sequence shown here is derived from an EMBL/GenBank/DDBJ whole genome shotgun (WGS) entry which is preliminary data.</text>
</comment>
<proteinExistence type="predicted"/>
<organism evidence="6 7">
    <name type="scientific">Candidatus Ozemobacter sibiricus</name>
    <dbReference type="NCBI Taxonomy" id="2268124"/>
    <lineage>
        <taxon>Bacteria</taxon>
        <taxon>Candidatus Ozemobacteria</taxon>
        <taxon>Candidatus Ozemobacterales</taxon>
        <taxon>Candidatus Ozemobacteraceae</taxon>
        <taxon>Candidatus Ozemobacter</taxon>
    </lineage>
</organism>
<dbReference type="Gene3D" id="3.40.50.1460">
    <property type="match status" value="1"/>
</dbReference>
<evidence type="ECO:0000259" key="5">
    <source>
        <dbReference type="Pfam" id="PF08126"/>
    </source>
</evidence>
<dbReference type="InterPro" id="IPR001769">
    <property type="entry name" value="Gingipain"/>
</dbReference>
<dbReference type="EMBL" id="QOQW01000007">
    <property type="protein sequence ID" value="RCK80250.1"/>
    <property type="molecule type" value="Genomic_DNA"/>
</dbReference>
<dbReference type="GO" id="GO:0004197">
    <property type="term" value="F:cysteine-type endopeptidase activity"/>
    <property type="evidence" value="ECO:0007669"/>
    <property type="project" value="InterPro"/>
</dbReference>
<dbReference type="Pfam" id="PF01364">
    <property type="entry name" value="Peptidase_C25"/>
    <property type="match status" value="1"/>
</dbReference>
<reference evidence="6 7" key="1">
    <citation type="submission" date="2018-05" db="EMBL/GenBank/DDBJ databases">
        <title>A metagenomic window into the 2 km-deep terrestrial subsurface aquifer revealed taxonomically and functionally diverse microbial community comprising novel uncultured bacterial lineages.</title>
        <authorList>
            <person name="Kadnikov V.V."/>
            <person name="Mardanov A.V."/>
            <person name="Beletsky A.V."/>
            <person name="Banks D."/>
            <person name="Pimenov N.V."/>
            <person name="Frank Y.A."/>
            <person name="Karnachuk O.V."/>
            <person name="Ravin N.V."/>
        </authorList>
    </citation>
    <scope>NUCLEOTIDE SEQUENCE [LARGE SCALE GENOMIC DNA]</scope>
    <source>
        <strain evidence="6">BY5</strain>
    </source>
</reference>
<dbReference type="Proteomes" id="UP000252355">
    <property type="component" value="Unassembled WGS sequence"/>
</dbReference>
<keyword evidence="1 3" id="KW-0732">Signal</keyword>
<dbReference type="Gene3D" id="2.60.40.3800">
    <property type="match status" value="1"/>
</dbReference>
<feature type="domain" description="Gingipain" evidence="4">
    <location>
        <begin position="232"/>
        <end position="636"/>
    </location>
</feature>
<name>A0A367ZQD7_9BACT</name>
<sequence>MKRWNVALICVLLVQVAMGAWAEFSVRVDRSSVTEISVTFPTLLFARLTIDGKPAYALAAEGSSLTQNKGAPELPYQAGFMMVSPTGKPTLEILDRKFEVIDLDARVRPSKGPLSRAVDPQQVPYEFGKAYGVNAWIPSDAEVACISAPFIYRDVRGVRLTVSAVQYNPVTNQLRVYKSLRAKLSSSGTGPNPHRGRPMVTRVFEPSYRRFFRNFQPMAQRLPRLGENGRLLIIAADELYEAVLPLHIWKLKCGIETKTVRLSDIGGATPEAIKAFLQAEYDGRGFTHVILVGDAAQVPTNKGANERADSDPCYVKLAGDDHVPDAIISRISATTPEEVAYQVAKFINYERFPSEGEDTAWYLRAMGIASGEGNPADFEIMSDLRSTLLKAARFTAIDEIYDPKVTHNGGGFGGGGGDYPPYPGGPFGPWGGGWGPWGGGLPHLPPMIMAADRRSETEATATATPAPASASVTAPPPKPKANKADVAKGVNEGRCLINYLGHGSKDAWVTSGFATADCRALTNGWKLPLIISVACVNGNFVNGADCFAEAWLKAGNIENPAGAVGFFGSTTNQDWVPPITVQKEINLEYLMNDTYKTAGALVMNGIMKGLEQYGTEVKSPGVKMAEQWHWFGDATTLIRTRPPISAKIDVQPSSNETECQAAFTVLTADGKPVADAHVTFYTEKFELWVTGRTSDTGQVTLKIPAPKGTKGYYTVIGSLLVPQVDEPISF</sequence>